<name>A0A0A9GKG5_ARUDO</name>
<accession>A0A0A9GKG5</accession>
<feature type="region of interest" description="Disordered" evidence="1">
    <location>
        <begin position="1"/>
        <end position="28"/>
    </location>
</feature>
<reference evidence="2" key="1">
    <citation type="submission" date="2014-09" db="EMBL/GenBank/DDBJ databases">
        <authorList>
            <person name="Magalhaes I.L.F."/>
            <person name="Oliveira U."/>
            <person name="Santos F.R."/>
            <person name="Vidigal T.H.D.A."/>
            <person name="Brescovit A.D."/>
            <person name="Santos A.J."/>
        </authorList>
    </citation>
    <scope>NUCLEOTIDE SEQUENCE</scope>
    <source>
        <tissue evidence="2">Shoot tissue taken approximately 20 cm above the soil surface</tissue>
    </source>
</reference>
<protein>
    <submittedName>
        <fullName evidence="2">Uncharacterized protein</fullName>
    </submittedName>
</protein>
<reference evidence="2" key="2">
    <citation type="journal article" date="2015" name="Data Brief">
        <title>Shoot transcriptome of the giant reed, Arundo donax.</title>
        <authorList>
            <person name="Barrero R.A."/>
            <person name="Guerrero F.D."/>
            <person name="Moolhuijzen P."/>
            <person name="Goolsby J.A."/>
            <person name="Tidwell J."/>
            <person name="Bellgard S.E."/>
            <person name="Bellgard M.I."/>
        </authorList>
    </citation>
    <scope>NUCLEOTIDE SEQUENCE</scope>
    <source>
        <tissue evidence="2">Shoot tissue taken approximately 20 cm above the soil surface</tissue>
    </source>
</reference>
<sequence>MTRDLSSASITMSRGFSFKNRSGETKSS</sequence>
<organism evidence="2">
    <name type="scientific">Arundo donax</name>
    <name type="common">Giant reed</name>
    <name type="synonym">Donax arundinaceus</name>
    <dbReference type="NCBI Taxonomy" id="35708"/>
    <lineage>
        <taxon>Eukaryota</taxon>
        <taxon>Viridiplantae</taxon>
        <taxon>Streptophyta</taxon>
        <taxon>Embryophyta</taxon>
        <taxon>Tracheophyta</taxon>
        <taxon>Spermatophyta</taxon>
        <taxon>Magnoliopsida</taxon>
        <taxon>Liliopsida</taxon>
        <taxon>Poales</taxon>
        <taxon>Poaceae</taxon>
        <taxon>PACMAD clade</taxon>
        <taxon>Arundinoideae</taxon>
        <taxon>Arundineae</taxon>
        <taxon>Arundo</taxon>
    </lineage>
</organism>
<proteinExistence type="predicted"/>
<evidence type="ECO:0000256" key="1">
    <source>
        <dbReference type="SAM" id="MobiDB-lite"/>
    </source>
</evidence>
<dbReference type="AlphaFoldDB" id="A0A0A9GKG5"/>
<evidence type="ECO:0000313" key="2">
    <source>
        <dbReference type="EMBL" id="JAE23036.1"/>
    </source>
</evidence>
<dbReference type="EMBL" id="GBRH01174860">
    <property type="protein sequence ID" value="JAE23036.1"/>
    <property type="molecule type" value="Transcribed_RNA"/>
</dbReference>
<feature type="compositionally biased region" description="Polar residues" evidence="1">
    <location>
        <begin position="1"/>
        <end position="14"/>
    </location>
</feature>